<accession>A0A563VW45</accession>
<keyword evidence="2" id="KW-1185">Reference proteome</keyword>
<evidence type="ECO:0000313" key="1">
    <source>
        <dbReference type="EMBL" id="VEP15640.1"/>
    </source>
</evidence>
<dbReference type="Proteomes" id="UP000320055">
    <property type="component" value="Unassembled WGS sequence"/>
</dbReference>
<sequence>MALRYEFTLCFCHKLKIEKLFNFFWGEKKHYATFTRFRTLSN</sequence>
<name>A0A563VW45_9CYAN</name>
<protein>
    <submittedName>
        <fullName evidence="1">Uncharacterized protein</fullName>
    </submittedName>
</protein>
<proteinExistence type="predicted"/>
<evidence type="ECO:0000313" key="2">
    <source>
        <dbReference type="Proteomes" id="UP000320055"/>
    </source>
</evidence>
<reference evidence="1 2" key="1">
    <citation type="submission" date="2019-01" db="EMBL/GenBank/DDBJ databases">
        <authorList>
            <person name="Brito A."/>
        </authorList>
    </citation>
    <scope>NUCLEOTIDE SEQUENCE [LARGE SCALE GENOMIC DNA]</scope>
    <source>
        <strain evidence="1">1</strain>
    </source>
</reference>
<gene>
    <name evidence="1" type="ORF">H1P_3550003</name>
</gene>
<dbReference type="EMBL" id="CAACVJ010000285">
    <property type="protein sequence ID" value="VEP15640.1"/>
    <property type="molecule type" value="Genomic_DNA"/>
</dbReference>
<organism evidence="1 2">
    <name type="scientific">Hyella patelloides LEGE 07179</name>
    <dbReference type="NCBI Taxonomy" id="945734"/>
    <lineage>
        <taxon>Bacteria</taxon>
        <taxon>Bacillati</taxon>
        <taxon>Cyanobacteriota</taxon>
        <taxon>Cyanophyceae</taxon>
        <taxon>Pleurocapsales</taxon>
        <taxon>Hyellaceae</taxon>
        <taxon>Hyella</taxon>
    </lineage>
</organism>
<dbReference type="AlphaFoldDB" id="A0A563VW45"/>